<dbReference type="GO" id="GO:0019031">
    <property type="term" value="C:viral envelope"/>
    <property type="evidence" value="ECO:0007669"/>
    <property type="project" value="UniProtKB-KW"/>
</dbReference>
<keyword evidence="4" id="KW-0946">Virion</keyword>
<organism evidence="12 13">
    <name type="scientific">Cnaphalocrocis medinalis granulovirus</name>
    <dbReference type="NCBI Taxonomy" id="1750712"/>
    <lineage>
        <taxon>Viruses</taxon>
        <taxon>Viruses incertae sedis</taxon>
        <taxon>Naldaviricetes</taxon>
        <taxon>Lefavirales</taxon>
        <taxon>Baculoviridae</taxon>
        <taxon>Betabaculovirus</taxon>
        <taxon>Betabaculovirus cnamedinalis</taxon>
    </lineage>
</organism>
<dbReference type="GO" id="GO:0055036">
    <property type="term" value="C:virion membrane"/>
    <property type="evidence" value="ECO:0007669"/>
    <property type="project" value="UniProtKB-SubCell"/>
</dbReference>
<keyword evidence="5" id="KW-0261">Viral envelope protein</keyword>
<comment type="similarity">
    <text evidence="2">Belongs to the baculoviridae E56 family.</text>
</comment>
<evidence type="ECO:0000256" key="8">
    <source>
        <dbReference type="ARBA" id="ARBA00023136"/>
    </source>
</evidence>
<evidence type="ECO:0000256" key="1">
    <source>
        <dbReference type="ARBA" id="ARBA00004182"/>
    </source>
</evidence>
<dbReference type="Pfam" id="PF04639">
    <property type="entry name" value="Baculo_E56"/>
    <property type="match status" value="1"/>
</dbReference>
<evidence type="ECO:0000313" key="12">
    <source>
        <dbReference type="EMBL" id="AMF83765.1"/>
    </source>
</evidence>
<evidence type="ECO:0000256" key="9">
    <source>
        <dbReference type="ARBA" id="ARBA00023180"/>
    </source>
</evidence>
<dbReference type="RefSeq" id="YP_009229932.1">
    <property type="nucleotide sequence ID" value="NC_029304.2"/>
</dbReference>
<keyword evidence="6" id="KW-0426">Late protein</keyword>
<dbReference type="OrthoDB" id="8860at10239"/>
<dbReference type="EMBL" id="KU593505">
    <property type="protein sequence ID" value="AMF83765.1"/>
    <property type="molecule type" value="Genomic_DNA"/>
</dbReference>
<evidence type="ECO:0000256" key="6">
    <source>
        <dbReference type="ARBA" id="ARBA00022921"/>
    </source>
</evidence>
<evidence type="ECO:0000256" key="7">
    <source>
        <dbReference type="ARBA" id="ARBA00022989"/>
    </source>
</evidence>
<evidence type="ECO:0000256" key="3">
    <source>
        <dbReference type="ARBA" id="ARBA00022692"/>
    </source>
</evidence>
<dbReference type="KEGG" id="vg:26855040"/>
<keyword evidence="7 10" id="KW-1133">Transmembrane helix</keyword>
<evidence type="ECO:0000256" key="10">
    <source>
        <dbReference type="SAM" id="Phobius"/>
    </source>
</evidence>
<accession>A0A120L135</accession>
<evidence type="ECO:0000256" key="5">
    <source>
        <dbReference type="ARBA" id="ARBA00022879"/>
    </source>
</evidence>
<keyword evidence="13" id="KW-1185">Reference proteome</keyword>
<reference evidence="12" key="3">
    <citation type="submission" date="2016-01" db="EMBL/GenBank/DDBJ databases">
        <authorList>
            <person name="McClelland M."/>
            <person name="Jain A."/>
            <person name="Saraogi P."/>
            <person name="Mendelson R."/>
            <person name="Westerman R."/>
            <person name="SanMiguel P."/>
            <person name="Csonka L."/>
        </authorList>
    </citation>
    <scope>NUCLEOTIDE SEQUENCE</scope>
    <source>
        <strain evidence="12">Enping</strain>
    </source>
</reference>
<proteinExistence type="inferred from homology"/>
<feature type="transmembrane region" description="Helical" evidence="10">
    <location>
        <begin position="324"/>
        <end position="345"/>
    </location>
</feature>
<dbReference type="EMBL" id="KP658210">
    <property type="protein sequence ID" value="ALN41951.1"/>
    <property type="molecule type" value="Genomic_DNA"/>
</dbReference>
<feature type="transmembrane region" description="Helical" evidence="10">
    <location>
        <begin position="148"/>
        <end position="166"/>
    </location>
</feature>
<keyword evidence="8 10" id="KW-0472">Membrane</keyword>
<evidence type="ECO:0000256" key="4">
    <source>
        <dbReference type="ARBA" id="ARBA00022844"/>
    </source>
</evidence>
<comment type="subcellular location">
    <subcellularLocation>
        <location evidence="1">Virion membrane</location>
    </subcellularLocation>
</comment>
<dbReference type="InterPro" id="IPR006733">
    <property type="entry name" value="Baculo_ODV-E56"/>
</dbReference>
<evidence type="ECO:0000313" key="11">
    <source>
        <dbReference type="EMBL" id="ALN41951.1"/>
    </source>
</evidence>
<reference evidence="11" key="2">
    <citation type="journal article" date="2016" name="PLoS ONE">
        <title>Genome of Cnaphalocrocis medinalis Granulovirus, the First Crambidae-Infecting Betabaculovirus Isolated from Rice Leaffolder to Sequenced.</title>
        <authorList>
            <person name="Han G."/>
            <person name="Xu J."/>
            <person name="Liu Q."/>
            <person name="Li C."/>
            <person name="Xu H."/>
            <person name="Lu Z."/>
        </authorList>
    </citation>
    <scope>NUCLEOTIDE SEQUENCE</scope>
</reference>
<sequence length="365" mass="39676">MTSFFTGLRRTNKVYPNTNSFLTDHATLIRNQTPSGINLNNPTAMGLPSGNGVKPGYNINGEFVSNAQINSVLRNNDVTGIRQLFPNTTNNQMNGLRNLRRADNVPDSAVHSLQMRKNNVKRAHPETTVRDRAGVEAALQTNPRLRDYLYGAGAITIVGVSAYLIINIADLVGSLVEAINRTGGSWYYRGNNGADNFNTIESCVLRYRTCGVPFNEIQSHLCVLDPLDATNVDPLMSYNEARTFCNGFNLLQEGSVCRGSDTNADPDSLQYLDISTLDPNQTIQCVEPYDLGDLIADLGLDWLLGDTGVITASSNSLTSVSDNFLIVVIVIIGGLFLIFIGFLIFKGAGLAPRPINTPTPLSPTD</sequence>
<dbReference type="GeneID" id="26855040"/>
<evidence type="ECO:0000256" key="2">
    <source>
        <dbReference type="ARBA" id="ARBA00008534"/>
    </source>
</evidence>
<keyword evidence="3 10" id="KW-0812">Transmembrane</keyword>
<protein>
    <submittedName>
        <fullName evidence="11">Odv-e56</fullName>
    </submittedName>
    <submittedName>
        <fullName evidence="12">Pif-5</fullName>
    </submittedName>
</protein>
<evidence type="ECO:0000313" key="13">
    <source>
        <dbReference type="Proteomes" id="UP000202719"/>
    </source>
</evidence>
<name>A0A120L135_9BBAC</name>
<keyword evidence="9" id="KW-0325">Glycoprotein</keyword>
<dbReference type="Proteomes" id="UP000202719">
    <property type="component" value="Segment"/>
</dbReference>
<reference evidence="12 13" key="1">
    <citation type="journal article" date="2015" name="Virol. Sin.">
        <title>Genome sequencing and analysis of a granulovirus isolated from the Asiatic rice leafroller, Cnaphalocrocis medinalis.</title>
        <authorList>
            <person name="Zhang S."/>
            <person name="Zhu Z."/>
            <person name="Sun S."/>
            <person name="Chen Q."/>
            <person name="Deng F."/>
            <person name="Yang K."/>
        </authorList>
    </citation>
    <scope>NUCLEOTIDE SEQUENCE [LARGE SCALE GENOMIC DNA]</scope>
    <source>
        <strain evidence="12 13">Enping</strain>
    </source>
</reference>